<dbReference type="AlphaFoldDB" id="A0A9P8HW17"/>
<proteinExistence type="predicted"/>
<keyword evidence="2" id="KW-1185">Reference proteome</keyword>
<dbReference type="OrthoDB" id="76567at2759"/>
<accession>A0A9P8HW17</accession>
<name>A0A9P8HW17_9PEZI</name>
<sequence length="366" mass="41682">MAGTTSSSPLTSLLAKPYSFETASSMHPSSSADAFYPQALECINRLSEPGFRDLESNFSARVNLIEWRELERMLFNIRSKLSYKNAQSAFIANVLSSYPWYSYDASTSTLTLKPMGSLVHGLFMTIFVKNLGIFLDSLPPPLKERTLGTRGLLADGFQGRYKGSSRVGDWRVEFRDANMNCEAMLVLEVGFFQPYDSLLKDVKLWVEGRREDTTVILANLEEYPSYRNPIQDLDDEDLERLEYLRVEKARIRDFVFDGRGRITRDGLVWAGAIKSAFVEVWKRSIVTGLATQDGDRIDLLAPPPAGPPPQLQFELSEFMDIPPEYDRSIPFSLDLYRDRITRKMKELALYRYETAMKKLKGPMGPK</sequence>
<dbReference type="Proteomes" id="UP000698800">
    <property type="component" value="Unassembled WGS sequence"/>
</dbReference>
<gene>
    <name evidence="1" type="ORF">FGG08_007549</name>
</gene>
<comment type="caution">
    <text evidence="1">The sequence shown here is derived from an EMBL/GenBank/DDBJ whole genome shotgun (WGS) entry which is preliminary data.</text>
</comment>
<evidence type="ECO:0000313" key="1">
    <source>
        <dbReference type="EMBL" id="KAH0533822.1"/>
    </source>
</evidence>
<evidence type="ECO:0000313" key="2">
    <source>
        <dbReference type="Proteomes" id="UP000698800"/>
    </source>
</evidence>
<protein>
    <submittedName>
        <fullName evidence="1">Uncharacterized protein</fullName>
    </submittedName>
</protein>
<reference evidence="1" key="1">
    <citation type="submission" date="2021-03" db="EMBL/GenBank/DDBJ databases">
        <title>Comparative genomics and phylogenomic investigation of the class Geoglossomycetes provide insights into ecological specialization and systematics.</title>
        <authorList>
            <person name="Melie T."/>
            <person name="Pirro S."/>
            <person name="Miller A.N."/>
            <person name="Quandt A."/>
        </authorList>
    </citation>
    <scope>NUCLEOTIDE SEQUENCE</scope>
    <source>
        <strain evidence="1">GBOQ0MN5Z8</strain>
    </source>
</reference>
<organism evidence="1 2">
    <name type="scientific">Glutinoglossum americanum</name>
    <dbReference type="NCBI Taxonomy" id="1670608"/>
    <lineage>
        <taxon>Eukaryota</taxon>
        <taxon>Fungi</taxon>
        <taxon>Dikarya</taxon>
        <taxon>Ascomycota</taxon>
        <taxon>Pezizomycotina</taxon>
        <taxon>Geoglossomycetes</taxon>
        <taxon>Geoglossales</taxon>
        <taxon>Geoglossaceae</taxon>
        <taxon>Glutinoglossum</taxon>
    </lineage>
</organism>
<dbReference type="EMBL" id="JAGHQL010000350">
    <property type="protein sequence ID" value="KAH0533822.1"/>
    <property type="molecule type" value="Genomic_DNA"/>
</dbReference>